<reference evidence="3" key="1">
    <citation type="submission" date="2019-08" db="EMBL/GenBank/DDBJ databases">
        <title>Limnoglobus roseus gen. nov., sp. nov., a novel freshwater planctomycete with a giant genome from the family Gemmataceae.</title>
        <authorList>
            <person name="Kulichevskaya I.S."/>
            <person name="Naumoff D.G."/>
            <person name="Miroshnikov K."/>
            <person name="Ivanova A."/>
            <person name="Philippov D.A."/>
            <person name="Hakobyan A."/>
            <person name="Rijpstra I.C."/>
            <person name="Sinninghe Damste J.S."/>
            <person name="Liesack W."/>
            <person name="Dedysh S.N."/>
        </authorList>
    </citation>
    <scope>NUCLEOTIDE SEQUENCE [LARGE SCALE GENOMIC DNA]</scope>
    <source>
        <strain evidence="3">PX52</strain>
    </source>
</reference>
<sequence length="154" mass="17052">MKGNRLTSDAKFVSMTNLESTRGQIMRIQNFTDFLRAAFTFFTCLATTIGFLFFGGLLLFPILPVLGFVMMFMTVFMGGWLDGLKGPTGFIDFSEVWFIPVGVWLTTGVLFGIATRQWSTRTQVRSSVITIVGVTIGMNVAIPLLGFKVSIQVL</sequence>
<feature type="transmembrane region" description="Helical" evidence="1">
    <location>
        <begin position="96"/>
        <end position="115"/>
    </location>
</feature>
<dbReference type="AlphaFoldDB" id="A0A5C1ACK1"/>
<keyword evidence="1" id="KW-0472">Membrane</keyword>
<gene>
    <name evidence="2" type="ORF">PX52LOC_01732</name>
</gene>
<name>A0A5C1ACK1_9BACT</name>
<keyword evidence="1" id="KW-0812">Transmembrane</keyword>
<keyword evidence="1" id="KW-1133">Transmembrane helix</keyword>
<feature type="transmembrane region" description="Helical" evidence="1">
    <location>
        <begin position="127"/>
        <end position="147"/>
    </location>
</feature>
<keyword evidence="3" id="KW-1185">Reference proteome</keyword>
<protein>
    <submittedName>
        <fullName evidence="2">Uncharacterized protein</fullName>
    </submittedName>
</protein>
<proteinExistence type="predicted"/>
<dbReference type="KEGG" id="lrs:PX52LOC_01732"/>
<evidence type="ECO:0000313" key="2">
    <source>
        <dbReference type="EMBL" id="QEL14834.1"/>
    </source>
</evidence>
<evidence type="ECO:0000256" key="1">
    <source>
        <dbReference type="SAM" id="Phobius"/>
    </source>
</evidence>
<accession>A0A5C1ACK1</accession>
<organism evidence="2 3">
    <name type="scientific">Limnoglobus roseus</name>
    <dbReference type="NCBI Taxonomy" id="2598579"/>
    <lineage>
        <taxon>Bacteria</taxon>
        <taxon>Pseudomonadati</taxon>
        <taxon>Planctomycetota</taxon>
        <taxon>Planctomycetia</taxon>
        <taxon>Gemmatales</taxon>
        <taxon>Gemmataceae</taxon>
        <taxon>Limnoglobus</taxon>
    </lineage>
</organism>
<evidence type="ECO:0000313" key="3">
    <source>
        <dbReference type="Proteomes" id="UP000324974"/>
    </source>
</evidence>
<feature type="transmembrane region" description="Helical" evidence="1">
    <location>
        <begin position="65"/>
        <end position="84"/>
    </location>
</feature>
<dbReference type="EMBL" id="CP042425">
    <property type="protein sequence ID" value="QEL14834.1"/>
    <property type="molecule type" value="Genomic_DNA"/>
</dbReference>
<feature type="transmembrane region" description="Helical" evidence="1">
    <location>
        <begin position="34"/>
        <end position="59"/>
    </location>
</feature>
<dbReference type="Proteomes" id="UP000324974">
    <property type="component" value="Chromosome"/>
</dbReference>